<sequence>MNEPLIFTTPQKNAQMQVLADKGIVESHDGRKLTLVECIYKYFNLDTQRGSLSALLTASDEHGPVWWWSWSCGVRCGSRDHPDLPETLTIYGRVTIRSLCAQAPNTPPLAPQPAHLQQPYCASEVEVTSTVVAGQPNLRSDSVTIRRSLQPPPSSK</sequence>
<evidence type="ECO:0000313" key="1">
    <source>
        <dbReference type="EMBL" id="KAJ5284517.1"/>
    </source>
</evidence>
<organism evidence="1 2">
    <name type="scientific">Penicillium chrysogenum</name>
    <name type="common">Penicillium notatum</name>
    <dbReference type="NCBI Taxonomy" id="5076"/>
    <lineage>
        <taxon>Eukaryota</taxon>
        <taxon>Fungi</taxon>
        <taxon>Dikarya</taxon>
        <taxon>Ascomycota</taxon>
        <taxon>Pezizomycotina</taxon>
        <taxon>Eurotiomycetes</taxon>
        <taxon>Eurotiomycetidae</taxon>
        <taxon>Eurotiales</taxon>
        <taxon>Aspergillaceae</taxon>
        <taxon>Penicillium</taxon>
        <taxon>Penicillium chrysogenum species complex</taxon>
    </lineage>
</organism>
<gene>
    <name evidence="1" type="ORF">N7505_002497</name>
</gene>
<keyword evidence="2" id="KW-1185">Reference proteome</keyword>
<evidence type="ECO:0000313" key="2">
    <source>
        <dbReference type="Proteomes" id="UP001220256"/>
    </source>
</evidence>
<name>A0ABQ8WZQ0_PENCH</name>
<dbReference type="EMBL" id="JAPVEB010000001">
    <property type="protein sequence ID" value="KAJ5284517.1"/>
    <property type="molecule type" value="Genomic_DNA"/>
</dbReference>
<accession>A0ABQ8WZQ0</accession>
<comment type="caution">
    <text evidence="1">The sequence shown here is derived from an EMBL/GenBank/DDBJ whole genome shotgun (WGS) entry which is preliminary data.</text>
</comment>
<proteinExistence type="predicted"/>
<reference evidence="1 2" key="1">
    <citation type="journal article" date="2023" name="IMA Fungus">
        <title>Comparative genomic study of the Penicillium genus elucidates a diverse pangenome and 15 lateral gene transfer events.</title>
        <authorList>
            <person name="Petersen C."/>
            <person name="Sorensen T."/>
            <person name="Nielsen M.R."/>
            <person name="Sondergaard T.E."/>
            <person name="Sorensen J.L."/>
            <person name="Fitzpatrick D.A."/>
            <person name="Frisvad J.C."/>
            <person name="Nielsen K.L."/>
        </authorList>
    </citation>
    <scope>NUCLEOTIDE SEQUENCE [LARGE SCALE GENOMIC DNA]</scope>
    <source>
        <strain evidence="1 2">IBT 3361</strain>
    </source>
</reference>
<dbReference type="Proteomes" id="UP001220256">
    <property type="component" value="Unassembled WGS sequence"/>
</dbReference>
<protein>
    <submittedName>
        <fullName evidence="1">Uncharacterized protein</fullName>
    </submittedName>
</protein>